<evidence type="ECO:0000313" key="1">
    <source>
        <dbReference type="EMBL" id="KNC49870.1"/>
    </source>
</evidence>
<protein>
    <submittedName>
        <fullName evidence="1">Uncharacterized protein</fullName>
    </submittedName>
</protein>
<name>A0A0L0DCA6_THETB</name>
<evidence type="ECO:0000313" key="2">
    <source>
        <dbReference type="Proteomes" id="UP000054408"/>
    </source>
</evidence>
<organism evidence="1 2">
    <name type="scientific">Thecamonas trahens ATCC 50062</name>
    <dbReference type="NCBI Taxonomy" id="461836"/>
    <lineage>
        <taxon>Eukaryota</taxon>
        <taxon>Apusozoa</taxon>
        <taxon>Apusomonadida</taxon>
        <taxon>Apusomonadidae</taxon>
        <taxon>Thecamonas</taxon>
    </lineage>
</organism>
<gene>
    <name evidence="1" type="ORF">AMSG_06163</name>
</gene>
<dbReference type="GeneID" id="25565395"/>
<dbReference type="RefSeq" id="XP_013757354.1">
    <property type="nucleotide sequence ID" value="XM_013901900.1"/>
</dbReference>
<reference evidence="1 2" key="1">
    <citation type="submission" date="2010-05" db="EMBL/GenBank/DDBJ databases">
        <title>The Genome Sequence of Thecamonas trahens ATCC 50062.</title>
        <authorList>
            <consortium name="The Broad Institute Genome Sequencing Platform"/>
            <person name="Russ C."/>
            <person name="Cuomo C."/>
            <person name="Shea T."/>
            <person name="Young S.K."/>
            <person name="Zeng Q."/>
            <person name="Koehrsen M."/>
            <person name="Haas B."/>
            <person name="Borodovsky M."/>
            <person name="Guigo R."/>
            <person name="Alvarado L."/>
            <person name="Berlin A."/>
            <person name="Bochicchio J."/>
            <person name="Borenstein D."/>
            <person name="Chapman S."/>
            <person name="Chen Z."/>
            <person name="Freedman E."/>
            <person name="Gellesch M."/>
            <person name="Goldberg J."/>
            <person name="Griggs A."/>
            <person name="Gujja S."/>
            <person name="Heilman E."/>
            <person name="Heiman D."/>
            <person name="Hepburn T."/>
            <person name="Howarth C."/>
            <person name="Jen D."/>
            <person name="Larson L."/>
            <person name="Mehta T."/>
            <person name="Park D."/>
            <person name="Pearson M."/>
            <person name="Roberts A."/>
            <person name="Saif S."/>
            <person name="Shenoy N."/>
            <person name="Sisk P."/>
            <person name="Stolte C."/>
            <person name="Sykes S."/>
            <person name="Thomson T."/>
            <person name="Walk T."/>
            <person name="White J."/>
            <person name="Yandava C."/>
            <person name="Burger G."/>
            <person name="Gray M.W."/>
            <person name="Holland P.W.H."/>
            <person name="King N."/>
            <person name="Lang F.B.F."/>
            <person name="Roger A.J."/>
            <person name="Ruiz-Trillo I."/>
            <person name="Lander E."/>
            <person name="Nusbaum C."/>
        </authorList>
    </citation>
    <scope>NUCLEOTIDE SEQUENCE [LARGE SCALE GENOMIC DNA]</scope>
    <source>
        <strain evidence="1 2">ATCC 50062</strain>
    </source>
</reference>
<dbReference type="Proteomes" id="UP000054408">
    <property type="component" value="Unassembled WGS sequence"/>
</dbReference>
<proteinExistence type="predicted"/>
<dbReference type="EMBL" id="GL349458">
    <property type="protein sequence ID" value="KNC49870.1"/>
    <property type="molecule type" value="Genomic_DNA"/>
</dbReference>
<dbReference type="AlphaFoldDB" id="A0A0L0DCA6"/>
<sequence>MDQLNRLNGELERLESEVQRFRSNCAALHSYQAAYLVVCQAFMNMAGAGAAQPQVGDSLDRHMLESVSLPPL</sequence>
<accession>A0A0L0DCA6</accession>
<keyword evidence="2" id="KW-1185">Reference proteome</keyword>